<dbReference type="NCBIfam" id="TIGR01076">
    <property type="entry name" value="sortase_fam"/>
    <property type="match status" value="1"/>
</dbReference>
<keyword evidence="6" id="KW-1185">Reference proteome</keyword>
<feature type="active site" description="Acyl-thioester intermediate" evidence="2">
    <location>
        <position position="311"/>
    </location>
</feature>
<accession>A0A087DN98</accession>
<dbReference type="AlphaFoldDB" id="A0A087DN98"/>
<dbReference type="CDD" id="cd05827">
    <property type="entry name" value="Sortase_C"/>
    <property type="match status" value="1"/>
</dbReference>
<feature type="active site" description="Proton donor/acceptor" evidence="2">
    <location>
        <position position="249"/>
    </location>
</feature>
<keyword evidence="4" id="KW-0812">Transmembrane</keyword>
<dbReference type="Pfam" id="PF04203">
    <property type="entry name" value="Sortase"/>
    <property type="match status" value="1"/>
</dbReference>
<sequence>MGNHADNRTTSHRSHREAPHTHTRKPTAKTARPATITTASAETTAHAKTTSSTEPTAPAEPFTPQPFAAAIDVTDLTAERRRLARNLLAMRIITILLLVAAVVVAAFPFVLQFKSGTELAATTATTARNVANWPYPKAKDALAAARAYNAKLAQSGQPVLGEAVDPFTAATGGSRASGDDSASSKDKEYQSLLDSGDGVMGSIKVPKQSIDLPIYHGTSEKALASGAGHLYGSSLPVGGESTHSVITGHRGLVNAMMFTRLDEVKKGDFFYIEVMGETLGYKVDRISVILPNDTSKLKIVPGEDRVTLMTCTPYGVNTHRLLISGHRVAIPLPAPEPGDVHDGRMIGIGVGAAVLFAGWLATIPLRRRDGMRIMRHAAFWPYDRPVERGSANDPLEAGESCETAAEAAGETTAKTTPTRSAGAPASGGE</sequence>
<comment type="caution">
    <text evidence="5">The sequence shown here is derived from an EMBL/GenBank/DDBJ whole genome shotgun (WGS) entry which is preliminary data.</text>
</comment>
<dbReference type="EMBL" id="JGZP01000014">
    <property type="protein sequence ID" value="KFI96998.1"/>
    <property type="molecule type" value="Genomic_DNA"/>
</dbReference>
<reference evidence="5 6" key="1">
    <citation type="submission" date="2014-03" db="EMBL/GenBank/DDBJ databases">
        <title>Genomics of Bifidobacteria.</title>
        <authorList>
            <person name="Ventura M."/>
            <person name="Milani C."/>
            <person name="Lugli G.A."/>
        </authorList>
    </citation>
    <scope>NUCLEOTIDE SEQUENCE [LARGE SCALE GENOMIC DNA]</scope>
    <source>
        <strain evidence="5 6">DSM 23968</strain>
    </source>
</reference>
<keyword evidence="4" id="KW-1133">Transmembrane helix</keyword>
<dbReference type="NCBIfam" id="NF033745">
    <property type="entry name" value="class_C_sortase"/>
    <property type="match status" value="1"/>
</dbReference>
<dbReference type="InterPro" id="IPR042002">
    <property type="entry name" value="Sortase_C"/>
</dbReference>
<evidence type="ECO:0000256" key="2">
    <source>
        <dbReference type="PIRSR" id="PIRSR605754-1"/>
    </source>
</evidence>
<evidence type="ECO:0000256" key="3">
    <source>
        <dbReference type="SAM" id="MobiDB-lite"/>
    </source>
</evidence>
<dbReference type="Gene3D" id="2.40.260.10">
    <property type="entry name" value="Sortase"/>
    <property type="match status" value="1"/>
</dbReference>
<dbReference type="InterPro" id="IPR005754">
    <property type="entry name" value="Sortase"/>
</dbReference>
<evidence type="ECO:0000313" key="5">
    <source>
        <dbReference type="EMBL" id="KFI96998.1"/>
    </source>
</evidence>
<feature type="transmembrane region" description="Helical" evidence="4">
    <location>
        <begin position="88"/>
        <end position="111"/>
    </location>
</feature>
<dbReference type="STRING" id="762211.BSTEL_1909"/>
<organism evidence="5 6">
    <name type="scientific">Bifidobacterium stellenboschense</name>
    <dbReference type="NCBI Taxonomy" id="762211"/>
    <lineage>
        <taxon>Bacteria</taxon>
        <taxon>Bacillati</taxon>
        <taxon>Actinomycetota</taxon>
        <taxon>Actinomycetes</taxon>
        <taxon>Bifidobacteriales</taxon>
        <taxon>Bifidobacteriaceae</taxon>
        <taxon>Bifidobacterium</taxon>
    </lineage>
</organism>
<keyword evidence="4" id="KW-0472">Membrane</keyword>
<dbReference type="GO" id="GO:0016787">
    <property type="term" value="F:hydrolase activity"/>
    <property type="evidence" value="ECO:0007669"/>
    <property type="project" value="UniProtKB-KW"/>
</dbReference>
<feature type="compositionally biased region" description="Low complexity" evidence="3">
    <location>
        <begin position="397"/>
        <end position="418"/>
    </location>
</feature>
<proteinExistence type="predicted"/>
<feature type="region of interest" description="Disordered" evidence="3">
    <location>
        <begin position="390"/>
        <end position="429"/>
    </location>
</feature>
<feature type="compositionally biased region" description="Low complexity" evidence="3">
    <location>
        <begin position="34"/>
        <end position="64"/>
    </location>
</feature>
<name>A0A087DN98_9BIFI</name>
<evidence type="ECO:0000256" key="1">
    <source>
        <dbReference type="ARBA" id="ARBA00022801"/>
    </source>
</evidence>
<evidence type="ECO:0000313" key="6">
    <source>
        <dbReference type="Proteomes" id="UP000029004"/>
    </source>
</evidence>
<keyword evidence="1" id="KW-0378">Hydrolase</keyword>
<feature type="region of interest" description="Disordered" evidence="3">
    <location>
        <begin position="1"/>
        <end position="64"/>
    </location>
</feature>
<dbReference type="SUPFAM" id="SSF63817">
    <property type="entry name" value="Sortase"/>
    <property type="match status" value="1"/>
</dbReference>
<protein>
    <submittedName>
        <fullName evidence="5">Sortase family protein</fullName>
    </submittedName>
</protein>
<feature type="transmembrane region" description="Helical" evidence="4">
    <location>
        <begin position="345"/>
        <end position="365"/>
    </location>
</feature>
<feature type="compositionally biased region" description="Basic residues" evidence="3">
    <location>
        <begin position="10"/>
        <end position="27"/>
    </location>
</feature>
<dbReference type="OrthoDB" id="5242161at2"/>
<evidence type="ECO:0000256" key="4">
    <source>
        <dbReference type="SAM" id="Phobius"/>
    </source>
</evidence>
<dbReference type="InterPro" id="IPR023365">
    <property type="entry name" value="Sortase_dom-sf"/>
</dbReference>
<dbReference type="Proteomes" id="UP000029004">
    <property type="component" value="Unassembled WGS sequence"/>
</dbReference>
<dbReference type="eggNOG" id="COG3764">
    <property type="taxonomic scope" value="Bacteria"/>
</dbReference>
<gene>
    <name evidence="5" type="ORF">BSTEL_1909</name>
</gene>